<evidence type="ECO:0000256" key="5">
    <source>
        <dbReference type="ARBA" id="ARBA00022737"/>
    </source>
</evidence>
<accession>A0A835CNL9</accession>
<dbReference type="InterPro" id="IPR016064">
    <property type="entry name" value="NAD/diacylglycerol_kinase_sf"/>
</dbReference>
<organism evidence="13 14">
    <name type="scientific">Aphidius gifuensis</name>
    <name type="common">Parasitoid wasp</name>
    <dbReference type="NCBI Taxonomy" id="684658"/>
    <lineage>
        <taxon>Eukaryota</taxon>
        <taxon>Metazoa</taxon>
        <taxon>Ecdysozoa</taxon>
        <taxon>Arthropoda</taxon>
        <taxon>Hexapoda</taxon>
        <taxon>Insecta</taxon>
        <taxon>Pterygota</taxon>
        <taxon>Neoptera</taxon>
        <taxon>Endopterygota</taxon>
        <taxon>Hymenoptera</taxon>
        <taxon>Apocrita</taxon>
        <taxon>Ichneumonoidea</taxon>
        <taxon>Braconidae</taxon>
        <taxon>Aphidiinae</taxon>
        <taxon>Aphidius</taxon>
    </lineage>
</organism>
<dbReference type="InterPro" id="IPR000756">
    <property type="entry name" value="Diacylglycerol_kin_accessory"/>
</dbReference>
<dbReference type="SMART" id="SM00045">
    <property type="entry name" value="DAGKa"/>
    <property type="match status" value="1"/>
</dbReference>
<dbReference type="SMART" id="SM00046">
    <property type="entry name" value="DAGKc"/>
    <property type="match status" value="1"/>
</dbReference>
<dbReference type="InterPro" id="IPR017438">
    <property type="entry name" value="ATP-NAD_kinase_N"/>
</dbReference>
<dbReference type="EMBL" id="JACMRX010000005">
    <property type="protein sequence ID" value="KAF7989659.1"/>
    <property type="molecule type" value="Genomic_DNA"/>
</dbReference>
<proteinExistence type="inferred from homology"/>
<dbReference type="OrthoDB" id="242257at2759"/>
<evidence type="ECO:0000256" key="6">
    <source>
        <dbReference type="ARBA" id="ARBA00022741"/>
    </source>
</evidence>
<sequence>MKEAYYCRHFGGIKHHAWGVFCDSCGVCADRACIKIADKKLKCKSITLANDQPMKHQWTLGTSLFIIFVCNLPSSATCEICDEECGTEPGLTDWFCCWCQRCVHTSCKPMIHEICDYGPFKSMIIPPGSLEVVNKRTTVRKRLQLRSIVPPVWPDWRPLIVVANRKSGNNEGAAVLSMFRRLINPAQVVDLTERDPVAALEWCRLLGNNPCNIIVAGGDGTVAWLLNAIHKLQLTGTGNDLSRVMGWGKEYDYSLEPNEILKHIWAARTVKLDRWTVAIKSDTKSLNFRDTKKKMFMYNYLSIGVDAHVALNFHRTRESKFYLFSHRIFNKLLYLCFGTQQVVDRDCKDLDKYMEVYLDDKKIDLPSFESIVILNIPSWGAGVNLWELGLQGNEGVGMQSINDGKLEVCAIYSSFHIAQLQVGMSQPHRLGQAKTVKIKLLDSCAVQIDGEPWYQNPCEFDITYCNQASMLMSTFRS</sequence>
<evidence type="ECO:0000256" key="9">
    <source>
        <dbReference type="ARBA" id="ARBA00022840"/>
    </source>
</evidence>
<keyword evidence="3 10" id="KW-0808">Transferase</keyword>
<evidence type="ECO:0000256" key="4">
    <source>
        <dbReference type="ARBA" id="ARBA00022723"/>
    </source>
</evidence>
<evidence type="ECO:0000256" key="8">
    <source>
        <dbReference type="ARBA" id="ARBA00022833"/>
    </source>
</evidence>
<dbReference type="InterPro" id="IPR001206">
    <property type="entry name" value="Diacylglycerol_kinase_cat_dom"/>
</dbReference>
<evidence type="ECO:0000259" key="12">
    <source>
        <dbReference type="PROSITE" id="PS50146"/>
    </source>
</evidence>
<reference evidence="13 14" key="1">
    <citation type="submission" date="2020-08" db="EMBL/GenBank/DDBJ databases">
        <title>Aphidius gifuensis genome sequencing and assembly.</title>
        <authorList>
            <person name="Du Z."/>
        </authorList>
    </citation>
    <scope>NUCLEOTIDE SEQUENCE [LARGE SCALE GENOMIC DNA]</scope>
    <source>
        <strain evidence="13">YNYX2018</strain>
        <tissue evidence="13">Adults</tissue>
    </source>
</reference>
<evidence type="ECO:0000256" key="3">
    <source>
        <dbReference type="ARBA" id="ARBA00022679"/>
    </source>
</evidence>
<evidence type="ECO:0000313" key="13">
    <source>
        <dbReference type="EMBL" id="KAF7989659.1"/>
    </source>
</evidence>
<name>A0A835CNL9_APHGI</name>
<dbReference type="EC" id="2.7.1.107" evidence="10"/>
<dbReference type="Proteomes" id="UP000639338">
    <property type="component" value="Unassembled WGS sequence"/>
</dbReference>
<gene>
    <name evidence="13" type="ORF">HCN44_008333</name>
</gene>
<dbReference type="GO" id="GO:0004143">
    <property type="term" value="F:ATP-dependent diacylglycerol kinase activity"/>
    <property type="evidence" value="ECO:0007669"/>
    <property type="project" value="UniProtKB-EC"/>
</dbReference>
<evidence type="ECO:0000256" key="1">
    <source>
        <dbReference type="ARBA" id="ARBA00001383"/>
    </source>
</evidence>
<keyword evidence="8" id="KW-0862">Zinc</keyword>
<dbReference type="Gene3D" id="3.30.60.20">
    <property type="match status" value="1"/>
</dbReference>
<dbReference type="SUPFAM" id="SSF111331">
    <property type="entry name" value="NAD kinase/diacylglycerol kinase-like"/>
    <property type="match status" value="1"/>
</dbReference>
<dbReference type="PANTHER" id="PTHR11255">
    <property type="entry name" value="DIACYLGLYCEROL KINASE"/>
    <property type="match status" value="1"/>
</dbReference>
<dbReference type="AlphaFoldDB" id="A0A835CNL9"/>
<evidence type="ECO:0000259" key="11">
    <source>
        <dbReference type="PROSITE" id="PS50081"/>
    </source>
</evidence>
<evidence type="ECO:0000256" key="7">
    <source>
        <dbReference type="ARBA" id="ARBA00022777"/>
    </source>
</evidence>
<evidence type="ECO:0000256" key="10">
    <source>
        <dbReference type="RuleBase" id="RU361128"/>
    </source>
</evidence>
<dbReference type="Gene3D" id="3.40.50.10330">
    <property type="entry name" value="Probable inorganic polyphosphate/atp-NAD kinase, domain 1"/>
    <property type="match status" value="1"/>
</dbReference>
<dbReference type="InterPro" id="IPR002219">
    <property type="entry name" value="PKC_DAG/PE"/>
</dbReference>
<dbReference type="Gene3D" id="2.60.200.40">
    <property type="match status" value="1"/>
</dbReference>
<keyword evidence="7 10" id="KW-0418">Kinase</keyword>
<comment type="caution">
    <text evidence="13">The sequence shown here is derived from an EMBL/GenBank/DDBJ whole genome shotgun (WGS) entry which is preliminary data.</text>
</comment>
<dbReference type="SUPFAM" id="SSF57889">
    <property type="entry name" value="Cysteine-rich domain"/>
    <property type="match status" value="1"/>
</dbReference>
<keyword evidence="5" id="KW-0677">Repeat</keyword>
<dbReference type="GO" id="GO:0046872">
    <property type="term" value="F:metal ion binding"/>
    <property type="evidence" value="ECO:0007669"/>
    <property type="project" value="UniProtKB-KW"/>
</dbReference>
<comment type="similarity">
    <text evidence="2 10">Belongs to the eukaryotic diacylglycerol kinase family.</text>
</comment>
<dbReference type="PANTHER" id="PTHR11255:SF118">
    <property type="entry name" value="DIACYLGLYCEROL KINASE EPSILON"/>
    <property type="match status" value="1"/>
</dbReference>
<feature type="domain" description="Phorbol-ester/DAG-type" evidence="11">
    <location>
        <begin position="55"/>
        <end position="115"/>
    </location>
</feature>
<keyword evidence="9 10" id="KW-0067">ATP-binding</keyword>
<dbReference type="Pfam" id="PF00609">
    <property type="entry name" value="DAGK_acc"/>
    <property type="match status" value="1"/>
</dbReference>
<evidence type="ECO:0000313" key="14">
    <source>
        <dbReference type="Proteomes" id="UP000639338"/>
    </source>
</evidence>
<dbReference type="InterPro" id="IPR046349">
    <property type="entry name" value="C1-like_sf"/>
</dbReference>
<dbReference type="Pfam" id="PF00781">
    <property type="entry name" value="DAGK_cat"/>
    <property type="match status" value="1"/>
</dbReference>
<dbReference type="GO" id="GO:0016020">
    <property type="term" value="C:membrane"/>
    <property type="evidence" value="ECO:0007669"/>
    <property type="project" value="TreeGrafter"/>
</dbReference>
<keyword evidence="6 10" id="KW-0547">Nucleotide-binding</keyword>
<evidence type="ECO:0000256" key="2">
    <source>
        <dbReference type="ARBA" id="ARBA00009280"/>
    </source>
</evidence>
<dbReference type="GO" id="GO:0007200">
    <property type="term" value="P:phospholipase C-activating G protein-coupled receptor signaling pathway"/>
    <property type="evidence" value="ECO:0007669"/>
    <property type="project" value="InterPro"/>
</dbReference>
<dbReference type="InterPro" id="IPR037607">
    <property type="entry name" value="DGK"/>
</dbReference>
<dbReference type="PROSITE" id="PS50146">
    <property type="entry name" value="DAGK"/>
    <property type="match status" value="1"/>
</dbReference>
<dbReference type="GO" id="GO:0005524">
    <property type="term" value="F:ATP binding"/>
    <property type="evidence" value="ECO:0007669"/>
    <property type="project" value="UniProtKB-KW"/>
</dbReference>
<dbReference type="PROSITE" id="PS50081">
    <property type="entry name" value="ZF_DAG_PE_2"/>
    <property type="match status" value="1"/>
</dbReference>
<keyword evidence="14" id="KW-1185">Reference proteome</keyword>
<comment type="catalytic activity">
    <reaction evidence="1 10">
        <text>a 1,2-diacyl-sn-glycerol + ATP = a 1,2-diacyl-sn-glycero-3-phosphate + ADP + H(+)</text>
        <dbReference type="Rhea" id="RHEA:10272"/>
        <dbReference type="ChEBI" id="CHEBI:15378"/>
        <dbReference type="ChEBI" id="CHEBI:17815"/>
        <dbReference type="ChEBI" id="CHEBI:30616"/>
        <dbReference type="ChEBI" id="CHEBI:58608"/>
        <dbReference type="ChEBI" id="CHEBI:456216"/>
        <dbReference type="EC" id="2.7.1.107"/>
    </reaction>
</comment>
<feature type="domain" description="DAGKc" evidence="12">
    <location>
        <begin position="154"/>
        <end position="281"/>
    </location>
</feature>
<protein>
    <recommendedName>
        <fullName evidence="10">Diacylglycerol kinase</fullName>
        <shortName evidence="10">DAG kinase</shortName>
        <ecNumber evidence="10">2.7.1.107</ecNumber>
    </recommendedName>
</protein>
<keyword evidence="4" id="KW-0479">Metal-binding</keyword>